<evidence type="ECO:0008006" key="4">
    <source>
        <dbReference type="Google" id="ProtNLM"/>
    </source>
</evidence>
<dbReference type="InterPro" id="IPR013762">
    <property type="entry name" value="Integrase-like_cat_sf"/>
</dbReference>
<dbReference type="AlphaFoldDB" id="A0A380PAA3"/>
<evidence type="ECO:0000313" key="3">
    <source>
        <dbReference type="Proteomes" id="UP000254150"/>
    </source>
</evidence>
<name>A0A380PAA3_STRGR</name>
<sequence>MTPEEYERWHVRTCARCGRQAAKSAEWSDGPICRTCYERAMRVRGRCPGCRTDRLLPGRNDAGAPVCRDCAGITRDFFCDRCGFEGLLLGRRLCERCTLADTLGRLLDDGTGRVAPSLQPLVTALLEMDRPKSRLIWLRNPNVVRLLRDLATGTVPLTHDGLHQETPWRTVVHLRDLLMDSGVLPRVDRQLMLYQRWLTERLAAIEDPDHRRHLQHFATWHQMRRLRSKAEKGLLGRSQTNQTKQEITQAGAFLTWLADRGRTIEHCQQADLDAWHTEKLATRRPAQTFLRWCMKTSRMSRLTLPPQVINQDQAPLHQHRRLAILRRALNDDSLPLRARVAAALVLLYAQPVTRIVRLTVDDVLDDGATVAVRLGDPPSPLPEPVADLMRAYIQSRQHLPYASSRSSQWLFPGRQPGQPMNPVSLQVHLREIGVPPQRGRTSTIRQLVLQAPAPVIAKALGYHDKTATRLVTEAGGTWSRYAPGNHERRR</sequence>
<organism evidence="2 3">
    <name type="scientific">Streptomyces griseus</name>
    <dbReference type="NCBI Taxonomy" id="1911"/>
    <lineage>
        <taxon>Bacteria</taxon>
        <taxon>Bacillati</taxon>
        <taxon>Actinomycetota</taxon>
        <taxon>Actinomycetes</taxon>
        <taxon>Kitasatosporales</taxon>
        <taxon>Streptomycetaceae</taxon>
        <taxon>Streptomyces</taxon>
    </lineage>
</organism>
<evidence type="ECO:0000313" key="2">
    <source>
        <dbReference type="EMBL" id="SUP61767.1"/>
    </source>
</evidence>
<dbReference type="InterPro" id="IPR011010">
    <property type="entry name" value="DNA_brk_join_enz"/>
</dbReference>
<dbReference type="GO" id="GO:0006310">
    <property type="term" value="P:DNA recombination"/>
    <property type="evidence" value="ECO:0007669"/>
    <property type="project" value="UniProtKB-KW"/>
</dbReference>
<keyword evidence="1" id="KW-0233">DNA recombination</keyword>
<gene>
    <name evidence="2" type="ORF">NCTC7807_04925</name>
</gene>
<dbReference type="GO" id="GO:0003677">
    <property type="term" value="F:DNA binding"/>
    <property type="evidence" value="ECO:0007669"/>
    <property type="project" value="InterPro"/>
</dbReference>
<accession>A0A380PAA3</accession>
<proteinExistence type="predicted"/>
<dbReference type="Proteomes" id="UP000254150">
    <property type="component" value="Unassembled WGS sequence"/>
</dbReference>
<dbReference type="GO" id="GO:0015074">
    <property type="term" value="P:DNA integration"/>
    <property type="evidence" value="ECO:0007669"/>
    <property type="project" value="InterPro"/>
</dbReference>
<dbReference type="SUPFAM" id="SSF56349">
    <property type="entry name" value="DNA breaking-rejoining enzymes"/>
    <property type="match status" value="1"/>
</dbReference>
<reference evidence="2 3" key="1">
    <citation type="submission" date="2018-06" db="EMBL/GenBank/DDBJ databases">
        <authorList>
            <consortium name="Pathogen Informatics"/>
            <person name="Doyle S."/>
        </authorList>
    </citation>
    <scope>NUCLEOTIDE SEQUENCE [LARGE SCALE GENOMIC DNA]</scope>
    <source>
        <strain evidence="2 3">NCTC7807</strain>
    </source>
</reference>
<dbReference type="Gene3D" id="1.10.443.10">
    <property type="entry name" value="Intergrase catalytic core"/>
    <property type="match status" value="1"/>
</dbReference>
<dbReference type="EMBL" id="UHID01000008">
    <property type="protein sequence ID" value="SUP61767.1"/>
    <property type="molecule type" value="Genomic_DNA"/>
</dbReference>
<protein>
    <recommendedName>
        <fullName evidence="4">Recombinase XerD</fullName>
    </recommendedName>
</protein>
<evidence type="ECO:0000256" key="1">
    <source>
        <dbReference type="ARBA" id="ARBA00023172"/>
    </source>
</evidence>